<accession>A0AAV4WED1</accession>
<dbReference type="Proteomes" id="UP001054945">
    <property type="component" value="Unassembled WGS sequence"/>
</dbReference>
<reference evidence="1 2" key="1">
    <citation type="submission" date="2021-06" db="EMBL/GenBank/DDBJ databases">
        <title>Caerostris extrusa draft genome.</title>
        <authorList>
            <person name="Kono N."/>
            <person name="Arakawa K."/>
        </authorList>
    </citation>
    <scope>NUCLEOTIDE SEQUENCE [LARGE SCALE GENOMIC DNA]</scope>
</reference>
<organism evidence="1 2">
    <name type="scientific">Caerostris extrusa</name>
    <name type="common">Bark spider</name>
    <name type="synonym">Caerostris bankana</name>
    <dbReference type="NCBI Taxonomy" id="172846"/>
    <lineage>
        <taxon>Eukaryota</taxon>
        <taxon>Metazoa</taxon>
        <taxon>Ecdysozoa</taxon>
        <taxon>Arthropoda</taxon>
        <taxon>Chelicerata</taxon>
        <taxon>Arachnida</taxon>
        <taxon>Araneae</taxon>
        <taxon>Araneomorphae</taxon>
        <taxon>Entelegynae</taxon>
        <taxon>Araneoidea</taxon>
        <taxon>Araneidae</taxon>
        <taxon>Caerostris</taxon>
    </lineage>
</organism>
<proteinExistence type="predicted"/>
<dbReference type="AlphaFoldDB" id="A0AAV4WED1"/>
<name>A0AAV4WED1_CAEEX</name>
<evidence type="ECO:0000313" key="2">
    <source>
        <dbReference type="Proteomes" id="UP001054945"/>
    </source>
</evidence>
<keyword evidence="2" id="KW-1185">Reference proteome</keyword>
<evidence type="ECO:0000313" key="1">
    <source>
        <dbReference type="EMBL" id="GIY79650.1"/>
    </source>
</evidence>
<dbReference type="EMBL" id="BPLR01015915">
    <property type="protein sequence ID" value="GIY79650.1"/>
    <property type="molecule type" value="Genomic_DNA"/>
</dbReference>
<protein>
    <submittedName>
        <fullName evidence="1">Uncharacterized protein</fullName>
    </submittedName>
</protein>
<sequence>MHDKIVKKRNNVAKMFDHLGINYLLFSQLIDYCSTVVNLAAVENPLLHFSNRLMRNMLPFSKFDLQSTHLSTEVAARNSELLVSSRTDVSARASL</sequence>
<gene>
    <name evidence="1" type="ORF">CEXT_733941</name>
</gene>
<comment type="caution">
    <text evidence="1">The sequence shown here is derived from an EMBL/GenBank/DDBJ whole genome shotgun (WGS) entry which is preliminary data.</text>
</comment>